<name>A0A0M4N002_9ACTN</name>
<dbReference type="EMBL" id="CP012390">
    <property type="protein sequence ID" value="ALE19111.1"/>
    <property type="molecule type" value="Genomic_DNA"/>
</dbReference>
<feature type="domain" description="Glycosyltransferase subfamily 4-like N-terminal" evidence="5">
    <location>
        <begin position="18"/>
        <end position="181"/>
    </location>
</feature>
<evidence type="ECO:0000259" key="4">
    <source>
        <dbReference type="Pfam" id="PF00534"/>
    </source>
</evidence>
<dbReference type="InterPro" id="IPR001296">
    <property type="entry name" value="Glyco_trans_1"/>
</dbReference>
<dbReference type="EMBL" id="LR584267">
    <property type="protein sequence ID" value="VHO00943.1"/>
    <property type="molecule type" value="Genomic_DNA"/>
</dbReference>
<dbReference type="KEGG" id="cbq:AL705_05315"/>
<dbReference type="GO" id="GO:0016757">
    <property type="term" value="F:glycosyltransferase activity"/>
    <property type="evidence" value="ECO:0007669"/>
    <property type="project" value="UniProtKB-KW"/>
</dbReference>
<dbReference type="Pfam" id="PF00534">
    <property type="entry name" value="Glycos_transf_1"/>
    <property type="match status" value="1"/>
</dbReference>
<dbReference type="RefSeq" id="WP_053962127.1">
    <property type="nucleotide sequence ID" value="NZ_CAJPTR010000017.1"/>
</dbReference>
<dbReference type="PANTHER" id="PTHR12526:SF640">
    <property type="entry name" value="COLANIC ACID BIOSYNTHESIS GLYCOSYLTRANSFERASE WCAL-RELATED"/>
    <property type="match status" value="1"/>
</dbReference>
<evidence type="ECO:0000256" key="1">
    <source>
        <dbReference type="ARBA" id="ARBA00009481"/>
    </source>
</evidence>
<dbReference type="Proteomes" id="UP000324288">
    <property type="component" value="Chromosome"/>
</dbReference>
<reference evidence="6 8" key="1">
    <citation type="journal article" date="2015" name="Genome Announc.">
        <title>Complete Genome Sequences for Two Strains of a Novel Fastidious, Partially Acid-Fast, Gram-Positive Corynebacterineae Bacterium, Derived from Human Clinical Samples.</title>
        <authorList>
            <person name="Nicholson A.C."/>
            <person name="Bell M."/>
            <person name="Humrighouse B.W."/>
            <person name="McQuiston J.R."/>
        </authorList>
    </citation>
    <scope>NUCLEOTIDE SEQUENCE [LARGE SCALE GENOMIC DNA]</scope>
    <source>
        <strain evidence="6 8">X1698</strain>
    </source>
</reference>
<evidence type="ECO:0000256" key="3">
    <source>
        <dbReference type="ARBA" id="ARBA00022679"/>
    </source>
</evidence>
<dbReference type="PANTHER" id="PTHR12526">
    <property type="entry name" value="GLYCOSYLTRANSFERASE"/>
    <property type="match status" value="1"/>
</dbReference>
<keyword evidence="3 6" id="KW-0808">Transferase</keyword>
<protein>
    <submittedName>
        <fullName evidence="7">GDP-mannose-dependent alpha-(1-6)-phosphatidylinositol monomannoside mannosyltransferase</fullName>
    </submittedName>
    <submittedName>
        <fullName evidence="6">Glycosyl transferase</fullName>
    </submittedName>
</protein>
<evidence type="ECO:0000313" key="6">
    <source>
        <dbReference type="EMBL" id="ALE19111.1"/>
    </source>
</evidence>
<accession>A0A0M4N002</accession>
<dbReference type="Proteomes" id="UP000068137">
    <property type="component" value="Chromosome"/>
</dbReference>
<dbReference type="PATRIC" id="fig|1562462.4.peg.1099"/>
<sequence>MSTVLLLCWRDSGHPQGGGSEHYLETMGEALAHAGHRVFYRTAAYPGAPAQETRNGIRFSRGGNRITVYPRALAALLRARWARGPLADMGIPDVIIDTQNGVPFFAHLVSPAPVIILEHHCHHEQWPVAGPGLAQLGWWLESWLSPHVHRHCQYITVSEASKRELQRLGVNSDRIAVVPNGCTPLGTDQPVRLTPLEGDTEVRLVTLSRLVPHKQLEHALSTLAALLPSYPHLHLDIIGSGWWDAELRQHARRCRLTAQHVTFHGHVTDTHKHQLLAQAHIHLMPSRKEGWGLAVTEAAQHCVPTIGYRSSAGLTDSVVDGVTGVLVDSLDGFRDATQRLIDNPRLRVQMGEAAQQRAYGFSWEASAARFRSLTMSQVMAV</sequence>
<dbReference type="CDD" id="cd03801">
    <property type="entry name" value="GT4_PimA-like"/>
    <property type="match status" value="1"/>
</dbReference>
<proteinExistence type="inferred from homology"/>
<gene>
    <name evidence="7" type="primary">pimB_1</name>
    <name evidence="6" type="ORF">AL705_05315</name>
    <name evidence="7" type="ORF">LC603019_01046</name>
</gene>
<dbReference type="STRING" id="1528099.AL705_05315"/>
<evidence type="ECO:0000259" key="5">
    <source>
        <dbReference type="Pfam" id="PF13439"/>
    </source>
</evidence>
<dbReference type="OrthoDB" id="9806887at2"/>
<dbReference type="InterPro" id="IPR028098">
    <property type="entry name" value="Glyco_trans_4-like_N"/>
</dbReference>
<dbReference type="SUPFAM" id="SSF53756">
    <property type="entry name" value="UDP-Glycosyltransferase/glycogen phosphorylase"/>
    <property type="match status" value="1"/>
</dbReference>
<keyword evidence="2 7" id="KW-0328">Glycosyltransferase</keyword>
<organism evidence="6 8">
    <name type="scientific">Lawsonella clevelandensis</name>
    <dbReference type="NCBI Taxonomy" id="1528099"/>
    <lineage>
        <taxon>Bacteria</taxon>
        <taxon>Bacillati</taxon>
        <taxon>Actinomycetota</taxon>
        <taxon>Actinomycetes</taxon>
        <taxon>Mycobacteriales</taxon>
        <taxon>Lawsonellaceae</taxon>
        <taxon>Lawsonella</taxon>
    </lineage>
</organism>
<dbReference type="Gene3D" id="3.40.50.2000">
    <property type="entry name" value="Glycogen Phosphorylase B"/>
    <property type="match status" value="2"/>
</dbReference>
<evidence type="ECO:0000313" key="9">
    <source>
        <dbReference type="Proteomes" id="UP000324288"/>
    </source>
</evidence>
<feature type="domain" description="Glycosyl transferase family 1" evidence="4">
    <location>
        <begin position="199"/>
        <end position="357"/>
    </location>
</feature>
<evidence type="ECO:0000313" key="8">
    <source>
        <dbReference type="Proteomes" id="UP000068137"/>
    </source>
</evidence>
<dbReference type="AlphaFoldDB" id="A0A0M4N002"/>
<dbReference type="Pfam" id="PF13439">
    <property type="entry name" value="Glyco_transf_4"/>
    <property type="match status" value="1"/>
</dbReference>
<evidence type="ECO:0000313" key="7">
    <source>
        <dbReference type="EMBL" id="VHO00943.1"/>
    </source>
</evidence>
<comment type="similarity">
    <text evidence="1">Belongs to the glycosyltransferase group 1 family. Glycosyltransferase 4 subfamily.</text>
</comment>
<reference evidence="7 9" key="3">
    <citation type="submission" date="2019-04" db="EMBL/GenBank/DDBJ databases">
        <authorList>
            <person name="Seth-Smith MB H."/>
            <person name="Seth-Smith H."/>
        </authorList>
    </citation>
    <scope>NUCLEOTIDE SEQUENCE [LARGE SCALE GENOMIC DNA]</scope>
    <source>
        <strain evidence="7">USB-603019</strain>
    </source>
</reference>
<evidence type="ECO:0000256" key="2">
    <source>
        <dbReference type="ARBA" id="ARBA00022676"/>
    </source>
</evidence>
<keyword evidence="9" id="KW-1185">Reference proteome</keyword>
<reference evidence="6" key="2">
    <citation type="journal article" date="2016" name="Int. J. Syst. Evol. Microbiol.">
        <title>Lawsonella clevelandensis gen. nov., sp. nov., a new member of the suborder Corynebacterineae isolated from human abscesses.</title>
        <authorList>
            <person name="Bell M.E."/>
            <person name="Bernard K.A."/>
            <person name="Harrington S.M."/>
            <person name="Patel N.B."/>
            <person name="Tucker T.A."/>
            <person name="Metcalfe M.G."/>
            <person name="McQuiston J.R."/>
        </authorList>
    </citation>
    <scope>NUCLEOTIDE SEQUENCE</scope>
    <source>
        <strain evidence="6">X1698</strain>
    </source>
</reference>